<evidence type="ECO:0000256" key="12">
    <source>
        <dbReference type="ARBA" id="ARBA00023224"/>
    </source>
</evidence>
<keyword evidence="3" id="KW-0716">Sensory transduction</keyword>
<evidence type="ECO:0000313" key="16">
    <source>
        <dbReference type="RefSeq" id="XP_028277936.1"/>
    </source>
</evidence>
<accession>A0A6P7JR34</accession>
<dbReference type="FunFam" id="1.20.1070.10:FF:000024">
    <property type="entry name" value="Olfactory receptor"/>
    <property type="match status" value="1"/>
</dbReference>
<dbReference type="SUPFAM" id="SSF81321">
    <property type="entry name" value="Family A G protein-coupled receptor-like"/>
    <property type="match status" value="1"/>
</dbReference>
<proteinExistence type="predicted"/>
<dbReference type="InterPro" id="IPR017452">
    <property type="entry name" value="GPCR_Rhodpsn_7TM"/>
</dbReference>
<feature type="transmembrane region" description="Helical" evidence="13">
    <location>
        <begin position="142"/>
        <end position="160"/>
    </location>
</feature>
<dbReference type="InParanoid" id="A0A6P7JR34"/>
<name>A0A6P7JR34_9TELE</name>
<dbReference type="GO" id="GO:0004984">
    <property type="term" value="F:olfactory receptor activity"/>
    <property type="evidence" value="ECO:0007669"/>
    <property type="project" value="InterPro"/>
</dbReference>
<dbReference type="RefSeq" id="XP_028277936.1">
    <property type="nucleotide sequence ID" value="XM_028422135.1"/>
</dbReference>
<keyword evidence="10" id="KW-0675">Receptor</keyword>
<organism evidence="15 16">
    <name type="scientific">Parambassis ranga</name>
    <name type="common">Indian glassy fish</name>
    <dbReference type="NCBI Taxonomy" id="210632"/>
    <lineage>
        <taxon>Eukaryota</taxon>
        <taxon>Metazoa</taxon>
        <taxon>Chordata</taxon>
        <taxon>Craniata</taxon>
        <taxon>Vertebrata</taxon>
        <taxon>Euteleostomi</taxon>
        <taxon>Actinopterygii</taxon>
        <taxon>Neopterygii</taxon>
        <taxon>Teleostei</taxon>
        <taxon>Neoteleostei</taxon>
        <taxon>Acanthomorphata</taxon>
        <taxon>Ovalentaria</taxon>
        <taxon>Ambassidae</taxon>
        <taxon>Parambassis</taxon>
    </lineage>
</organism>
<feature type="domain" description="G-protein coupled receptors family 1 profile" evidence="14">
    <location>
        <begin position="43"/>
        <end position="294"/>
    </location>
</feature>
<reference evidence="16" key="1">
    <citation type="submission" date="2025-08" db="UniProtKB">
        <authorList>
            <consortium name="RefSeq"/>
        </authorList>
    </citation>
    <scope>IDENTIFICATION</scope>
</reference>
<dbReference type="InterPro" id="IPR000725">
    <property type="entry name" value="Olfact_rcpt"/>
</dbReference>
<sequence length="385" mass="43521">MSVLNRSVIIHPPGFYIVGFEKFPYVSFYIIFLAFVYVVTVVFNILLIYIIACNNSLHSPKFVAVINLAVVDILLTTTIIPSMIKVFLFKDNFISFNLCLVQMYCYYAFASMESYSLAILAYDRLIAICLPLRQNLFNTVEIMSGIIAVFWIYSLARIAYSTGIMTQLSFCNSVRVYSYFCDYAPVFRLACNDYTLQWSAASASSMVSLVAPFSFILLSYASILVTVFRMKSVSNRMKALATCVEHVILCAIFFIPIIVIFLIGLFLGSMDPDQRVLSLSLASCIPPSINPIVYSLKTKEIKTRALVIITKMKIKTKCHQRGSKIAPIGLQRGGDYKTIREVYLLCKQVKHMSQMPIIIKNTLLLLLILNTNKLFLSRLGVIYGF</sequence>
<evidence type="ECO:0000256" key="1">
    <source>
        <dbReference type="ARBA" id="ARBA00004651"/>
    </source>
</evidence>
<dbReference type="Pfam" id="PF13853">
    <property type="entry name" value="7tm_4"/>
    <property type="match status" value="1"/>
</dbReference>
<feature type="transmembrane region" description="Helical" evidence="13">
    <location>
        <begin position="104"/>
        <end position="122"/>
    </location>
</feature>
<keyword evidence="2" id="KW-1003">Cell membrane</keyword>
<dbReference type="PROSITE" id="PS50262">
    <property type="entry name" value="G_PROTEIN_RECEP_F1_2"/>
    <property type="match status" value="1"/>
</dbReference>
<keyword evidence="15" id="KW-1185">Reference proteome</keyword>
<keyword evidence="5" id="KW-0552">Olfaction</keyword>
<feature type="transmembrane region" description="Helical" evidence="13">
    <location>
        <begin position="206"/>
        <end position="228"/>
    </location>
</feature>
<feature type="transmembrane region" description="Helical" evidence="13">
    <location>
        <begin position="62"/>
        <end position="84"/>
    </location>
</feature>
<dbReference type="FunCoup" id="A0A6P7JR34">
    <property type="interactions" value="76"/>
</dbReference>
<evidence type="ECO:0000256" key="2">
    <source>
        <dbReference type="ARBA" id="ARBA00022475"/>
    </source>
</evidence>
<keyword evidence="8 13" id="KW-0472">Membrane</keyword>
<dbReference type="PRINTS" id="PR00237">
    <property type="entry name" value="GPCRRHODOPSN"/>
</dbReference>
<keyword evidence="11" id="KW-0325">Glycoprotein</keyword>
<dbReference type="PRINTS" id="PR00245">
    <property type="entry name" value="OLFACTORYR"/>
</dbReference>
<dbReference type="GO" id="GO:0005549">
    <property type="term" value="F:odorant binding"/>
    <property type="evidence" value="ECO:0007669"/>
    <property type="project" value="TreeGrafter"/>
</dbReference>
<evidence type="ECO:0000256" key="7">
    <source>
        <dbReference type="ARBA" id="ARBA00023040"/>
    </source>
</evidence>
<dbReference type="InterPro" id="IPR052921">
    <property type="entry name" value="GPCR1_Superfamily_Member"/>
</dbReference>
<dbReference type="GeneID" id="114446491"/>
<evidence type="ECO:0000256" key="8">
    <source>
        <dbReference type="ARBA" id="ARBA00023136"/>
    </source>
</evidence>
<dbReference type="Gene3D" id="1.20.1070.10">
    <property type="entry name" value="Rhodopsin 7-helix transmembrane proteins"/>
    <property type="match status" value="1"/>
</dbReference>
<dbReference type="PANTHER" id="PTHR26451:SF470">
    <property type="entry name" value="OLFACTORY RECEPTOR"/>
    <property type="match status" value="1"/>
</dbReference>
<protein>
    <submittedName>
        <fullName evidence="16">Olfactory receptor 2AT4-like</fullName>
    </submittedName>
</protein>
<dbReference type="AlphaFoldDB" id="A0A6P7JR34"/>
<evidence type="ECO:0000256" key="5">
    <source>
        <dbReference type="ARBA" id="ARBA00022725"/>
    </source>
</evidence>
<dbReference type="GO" id="GO:0005886">
    <property type="term" value="C:plasma membrane"/>
    <property type="evidence" value="ECO:0007669"/>
    <property type="project" value="UniProtKB-SubCell"/>
</dbReference>
<comment type="subcellular location">
    <subcellularLocation>
        <location evidence="1">Cell membrane</location>
        <topology evidence="1">Multi-pass membrane protein</topology>
    </subcellularLocation>
</comment>
<evidence type="ECO:0000256" key="3">
    <source>
        <dbReference type="ARBA" id="ARBA00022606"/>
    </source>
</evidence>
<evidence type="ECO:0000256" key="13">
    <source>
        <dbReference type="SAM" id="Phobius"/>
    </source>
</evidence>
<feature type="transmembrane region" description="Helical" evidence="13">
    <location>
        <begin position="248"/>
        <end position="270"/>
    </location>
</feature>
<evidence type="ECO:0000256" key="11">
    <source>
        <dbReference type="ARBA" id="ARBA00023180"/>
    </source>
</evidence>
<evidence type="ECO:0000259" key="14">
    <source>
        <dbReference type="PROSITE" id="PS50262"/>
    </source>
</evidence>
<dbReference type="InterPro" id="IPR000276">
    <property type="entry name" value="GPCR_Rhodpsn"/>
</dbReference>
<evidence type="ECO:0000256" key="9">
    <source>
        <dbReference type="ARBA" id="ARBA00023157"/>
    </source>
</evidence>
<dbReference type="OrthoDB" id="9444602at2759"/>
<keyword evidence="6 13" id="KW-1133">Transmembrane helix</keyword>
<gene>
    <name evidence="16" type="primary">LOC114446491</name>
</gene>
<evidence type="ECO:0000256" key="6">
    <source>
        <dbReference type="ARBA" id="ARBA00022989"/>
    </source>
</evidence>
<evidence type="ECO:0000256" key="10">
    <source>
        <dbReference type="ARBA" id="ARBA00023170"/>
    </source>
</evidence>
<dbReference type="GO" id="GO:0004930">
    <property type="term" value="F:G protein-coupled receptor activity"/>
    <property type="evidence" value="ECO:0007669"/>
    <property type="project" value="UniProtKB-KW"/>
</dbReference>
<keyword evidence="4 13" id="KW-0812">Transmembrane</keyword>
<evidence type="ECO:0000313" key="15">
    <source>
        <dbReference type="Proteomes" id="UP000515145"/>
    </source>
</evidence>
<keyword evidence="9" id="KW-1015">Disulfide bond</keyword>
<keyword evidence="7" id="KW-0297">G-protein coupled receptor</keyword>
<feature type="transmembrane region" description="Helical" evidence="13">
    <location>
        <begin position="26"/>
        <end position="50"/>
    </location>
</feature>
<dbReference type="PANTHER" id="PTHR26451">
    <property type="entry name" value="G_PROTEIN_RECEP_F1_2 DOMAIN-CONTAINING PROTEIN"/>
    <property type="match status" value="1"/>
</dbReference>
<evidence type="ECO:0000256" key="4">
    <source>
        <dbReference type="ARBA" id="ARBA00022692"/>
    </source>
</evidence>
<keyword evidence="12" id="KW-0807">Transducer</keyword>
<dbReference type="Proteomes" id="UP000515145">
    <property type="component" value="Chromosome 14"/>
</dbReference>